<gene>
    <name evidence="1" type="ORF">FHR69_002831</name>
</gene>
<evidence type="ECO:0000313" key="2">
    <source>
        <dbReference type="Proteomes" id="UP000589818"/>
    </source>
</evidence>
<comment type="caution">
    <text evidence="1">The sequence shown here is derived from an EMBL/GenBank/DDBJ whole genome shotgun (WGS) entry which is preliminary data.</text>
</comment>
<evidence type="ECO:0000313" key="1">
    <source>
        <dbReference type="EMBL" id="MBB2886965.1"/>
    </source>
</evidence>
<protein>
    <submittedName>
        <fullName evidence="1">Uncharacterized protein</fullName>
    </submittedName>
</protein>
<dbReference type="Proteomes" id="UP000589818">
    <property type="component" value="Unassembled WGS sequence"/>
</dbReference>
<dbReference type="EMBL" id="JACHVR010000001">
    <property type="protein sequence ID" value="MBB2886965.1"/>
    <property type="molecule type" value="Genomic_DNA"/>
</dbReference>
<proteinExistence type="predicted"/>
<name>A0ACC5MEG5_9PSED</name>
<sequence length="420" mass="45706">MSAIIKGCMFLAVLLGFVNVSGCSGIGPQVDNRYTVFTPEFADNRVYYLGSKGVGQNQPLESIGTSSTRGGNTIARNSPISIVLRSVEIPAKYESDGKGGMRKGVVTEDADYAVILDVGTKADGSSSSMVVWYQRGVQPDQSLNFSNLLVYYEPRWDERVAPFFRVRVMNVTKEKNIETRKALERAHNIAGSVGVMATNPIVTPLIGISFTAAELVFANKENKMLLDYSVQLYSSSSAAQAGMELGTLKRGSYVVVGRPPAETRDFWKGPFSYEPDSRAIFRGTNVINVPTASLTVGTFESIVPTIVMERSTALTALLSSNGSGSTVEEIEDVNNRLSASIEAFAATEKIRRYRNHQDVEAILVKMDMDPVFQGRLGSEDVFFVLRAASECFGVKPFVSVKEAIDYRAAHANESCKGEAS</sequence>
<keyword evidence="2" id="KW-1185">Reference proteome</keyword>
<accession>A0ACC5MEG5</accession>
<organism evidence="1 2">
    <name type="scientific">Pseudomonas umsongensis</name>
    <dbReference type="NCBI Taxonomy" id="198618"/>
    <lineage>
        <taxon>Bacteria</taxon>
        <taxon>Pseudomonadati</taxon>
        <taxon>Pseudomonadota</taxon>
        <taxon>Gammaproteobacteria</taxon>
        <taxon>Pseudomonadales</taxon>
        <taxon>Pseudomonadaceae</taxon>
        <taxon>Pseudomonas</taxon>
    </lineage>
</organism>
<reference evidence="1" key="1">
    <citation type="submission" date="2020-08" db="EMBL/GenBank/DDBJ databases">
        <title>Plant associated metagenomes--Microbial community diversity and host control of community assembly across model and emerging plant ecological genomics systems.</title>
        <authorList>
            <person name="Dangl J."/>
        </authorList>
    </citation>
    <scope>NUCLEOTIDE SEQUENCE</scope>
    <source>
        <strain evidence="1">KD5</strain>
    </source>
</reference>